<organism evidence="1">
    <name type="scientific">marine sediment metagenome</name>
    <dbReference type="NCBI Taxonomy" id="412755"/>
    <lineage>
        <taxon>unclassified sequences</taxon>
        <taxon>metagenomes</taxon>
        <taxon>ecological metagenomes</taxon>
    </lineage>
</organism>
<gene>
    <name evidence="1" type="ORF">LCGC14_2329020</name>
</gene>
<name>A0A0F9CFE6_9ZZZZ</name>
<reference evidence="1" key="1">
    <citation type="journal article" date="2015" name="Nature">
        <title>Complex archaea that bridge the gap between prokaryotes and eukaryotes.</title>
        <authorList>
            <person name="Spang A."/>
            <person name="Saw J.H."/>
            <person name="Jorgensen S.L."/>
            <person name="Zaremba-Niedzwiedzka K."/>
            <person name="Martijn J."/>
            <person name="Lind A.E."/>
            <person name="van Eijk R."/>
            <person name="Schleper C."/>
            <person name="Guy L."/>
            <person name="Ettema T.J."/>
        </authorList>
    </citation>
    <scope>NUCLEOTIDE SEQUENCE</scope>
</reference>
<accession>A0A0F9CFE6</accession>
<dbReference type="AlphaFoldDB" id="A0A0F9CFE6"/>
<protein>
    <submittedName>
        <fullName evidence="1">Uncharacterized protein</fullName>
    </submittedName>
</protein>
<dbReference type="EMBL" id="LAZR01033432">
    <property type="protein sequence ID" value="KKL48093.1"/>
    <property type="molecule type" value="Genomic_DNA"/>
</dbReference>
<comment type="caution">
    <text evidence="1">The sequence shown here is derived from an EMBL/GenBank/DDBJ whole genome shotgun (WGS) entry which is preliminary data.</text>
</comment>
<sequence length="41" mass="4396">LSGSQTICLLITVTKPTANVTFAERITINESSETSRTAKRG</sequence>
<feature type="non-terminal residue" evidence="1">
    <location>
        <position position="1"/>
    </location>
</feature>
<proteinExistence type="predicted"/>
<evidence type="ECO:0000313" key="1">
    <source>
        <dbReference type="EMBL" id="KKL48093.1"/>
    </source>
</evidence>